<reference evidence="2 3" key="1">
    <citation type="submission" date="2018-05" db="EMBL/GenBank/DDBJ databases">
        <title>Evolution of small genomes with special reference to Mycobacterium leprae.</title>
        <authorList>
            <person name="Mohanty P.S."/>
            <person name="Bansal A.K."/>
            <person name="Gupta U.D."/>
            <person name="Naaz F."/>
            <person name="Dwivedi V.D."/>
            <person name="Singh H."/>
            <person name="Gupta G."/>
            <person name="Sharma S."/>
            <person name="Arora M."/>
        </authorList>
    </citation>
    <scope>NUCLEOTIDE SEQUENCE [LARGE SCALE GENOMIC DNA]</scope>
    <source>
        <strain evidence="2 3">MRHRU-235-G</strain>
    </source>
</reference>
<feature type="chain" id="PRO_5041993722" evidence="1">
    <location>
        <begin position="21"/>
        <end position="96"/>
    </location>
</feature>
<evidence type="ECO:0000256" key="1">
    <source>
        <dbReference type="SAM" id="SignalP"/>
    </source>
</evidence>
<organism evidence="2 3">
    <name type="scientific">Mycobacterium leprae</name>
    <dbReference type="NCBI Taxonomy" id="1769"/>
    <lineage>
        <taxon>Bacteria</taxon>
        <taxon>Bacillati</taxon>
        <taxon>Actinomycetota</taxon>
        <taxon>Actinomycetes</taxon>
        <taxon>Mycobacteriales</taxon>
        <taxon>Mycobacteriaceae</taxon>
        <taxon>Mycobacterium</taxon>
    </lineage>
</organism>
<feature type="signal peptide" evidence="1">
    <location>
        <begin position="1"/>
        <end position="20"/>
    </location>
</feature>
<name>A0AAD0KSM4_MYCLR</name>
<accession>A0AAD0KSM4</accession>
<dbReference type="EMBL" id="CP029543">
    <property type="protein sequence ID" value="AWV47178.1"/>
    <property type="molecule type" value="Genomic_DNA"/>
</dbReference>
<gene>
    <name evidence="2" type="ORF">DIJ64_01040</name>
</gene>
<evidence type="ECO:0000313" key="3">
    <source>
        <dbReference type="Proteomes" id="UP000249682"/>
    </source>
</evidence>
<keyword evidence="1" id="KW-0732">Signal</keyword>
<dbReference type="Proteomes" id="UP000249682">
    <property type="component" value="Chromosome"/>
</dbReference>
<sequence>MTTVTTGTLGLFASSLRVIAAIADLMFADPKLPGQTWSAGLIAQLKCRLAGYGNLCIPPWRSSCQGVAANLVGPVSTGNLAEFTSTISVAMIIMGL</sequence>
<evidence type="ECO:0000313" key="2">
    <source>
        <dbReference type="EMBL" id="AWV47178.1"/>
    </source>
</evidence>
<proteinExistence type="predicted"/>
<protein>
    <submittedName>
        <fullName evidence="2">Uncharacterized protein</fullName>
    </submittedName>
</protein>
<dbReference type="AlphaFoldDB" id="A0AAD0KSM4"/>